<feature type="chain" id="PRO_5043607041" evidence="2">
    <location>
        <begin position="29"/>
        <end position="161"/>
    </location>
</feature>
<evidence type="ECO:0000313" key="3">
    <source>
        <dbReference type="EMBL" id="CDQ46454.1"/>
    </source>
</evidence>
<reference evidence="3" key="2">
    <citation type="submission" date="2015-09" db="EMBL/GenBank/DDBJ databases">
        <title>Draft genome sequence of Mycobacterium neoaurum DSM 44074.</title>
        <authorList>
            <person name="Croce O."/>
            <person name="Robert C."/>
            <person name="Raoult D."/>
            <person name="Drancourt M."/>
        </authorList>
    </citation>
    <scope>NUCLEOTIDE SEQUENCE</scope>
    <source>
        <strain evidence="3">DSM 44074</strain>
    </source>
</reference>
<feature type="compositionally biased region" description="Low complexity" evidence="1">
    <location>
        <begin position="104"/>
        <end position="121"/>
    </location>
</feature>
<feature type="signal peptide" evidence="2">
    <location>
        <begin position="1"/>
        <end position="28"/>
    </location>
</feature>
<name>A0AAV2WQP8_MYCNE</name>
<dbReference type="RefSeq" id="WP_051644298.1">
    <property type="nucleotide sequence ID" value="NZ_LK021340.1"/>
</dbReference>
<reference evidence="3" key="1">
    <citation type="submission" date="2014-05" db="EMBL/GenBank/DDBJ databases">
        <authorList>
            <person name="Urmite Genomes"/>
        </authorList>
    </citation>
    <scope>NUCLEOTIDE SEQUENCE</scope>
    <source>
        <strain evidence="3">DSM 44074</strain>
    </source>
</reference>
<organism evidence="3 4">
    <name type="scientific">Mycolicibacterium neoaurum</name>
    <name type="common">Mycobacterium neoaurum</name>
    <dbReference type="NCBI Taxonomy" id="1795"/>
    <lineage>
        <taxon>Bacteria</taxon>
        <taxon>Bacillati</taxon>
        <taxon>Actinomycetota</taxon>
        <taxon>Actinomycetes</taxon>
        <taxon>Mycobacteriales</taxon>
        <taxon>Mycobacteriaceae</taxon>
        <taxon>Mycolicibacterium</taxon>
    </lineage>
</organism>
<evidence type="ECO:0000256" key="2">
    <source>
        <dbReference type="SAM" id="SignalP"/>
    </source>
</evidence>
<evidence type="ECO:0000256" key="1">
    <source>
        <dbReference type="SAM" id="MobiDB-lite"/>
    </source>
</evidence>
<sequence length="161" mass="15985">MKNTMMTRMTAGAAMSGALLLFGGAAVAAAQPEDGKVDLSIGTAGVLTDVPVTTAAQIAADLCKTDLGEVTVTAESVDTAGAQQSACTNATVGQVDFRQNGQQPGEATTPATPAPATAEGASYSEEPVQTDEPVTDEATAGSTDEATETTVTPVPQPEPAG</sequence>
<gene>
    <name evidence="3" type="ORF">BN1047_04361</name>
</gene>
<feature type="region of interest" description="Disordered" evidence="1">
    <location>
        <begin position="95"/>
        <end position="161"/>
    </location>
</feature>
<dbReference type="EMBL" id="LK021340">
    <property type="protein sequence ID" value="CDQ46454.1"/>
    <property type="molecule type" value="Genomic_DNA"/>
</dbReference>
<keyword evidence="2" id="KW-0732">Signal</keyword>
<dbReference type="AlphaFoldDB" id="A0AAV2WQP8"/>
<evidence type="ECO:0000313" key="4">
    <source>
        <dbReference type="Proteomes" id="UP000028864"/>
    </source>
</evidence>
<protein>
    <submittedName>
        <fullName evidence="3">Uncharacterized protein</fullName>
    </submittedName>
</protein>
<proteinExistence type="predicted"/>
<dbReference type="Proteomes" id="UP000028864">
    <property type="component" value="Unassembled WGS sequence"/>
</dbReference>
<accession>A0AAV2WQP8</accession>